<dbReference type="GO" id="GO:0016787">
    <property type="term" value="F:hydrolase activity"/>
    <property type="evidence" value="ECO:0007669"/>
    <property type="project" value="UniProtKB-KW"/>
</dbReference>
<evidence type="ECO:0000256" key="7">
    <source>
        <dbReference type="ARBA" id="ARBA00022722"/>
    </source>
</evidence>
<organism evidence="14 15">
    <name type="scientific">Exocentrus adspersus</name>
    <dbReference type="NCBI Taxonomy" id="1586481"/>
    <lineage>
        <taxon>Eukaryota</taxon>
        <taxon>Metazoa</taxon>
        <taxon>Ecdysozoa</taxon>
        <taxon>Arthropoda</taxon>
        <taxon>Hexapoda</taxon>
        <taxon>Insecta</taxon>
        <taxon>Pterygota</taxon>
        <taxon>Neoptera</taxon>
        <taxon>Endopterygota</taxon>
        <taxon>Coleoptera</taxon>
        <taxon>Polyphaga</taxon>
        <taxon>Cucujiformia</taxon>
        <taxon>Chrysomeloidea</taxon>
        <taxon>Cerambycidae</taxon>
        <taxon>Lamiinae</taxon>
        <taxon>Acanthocinini</taxon>
        <taxon>Exocentrus</taxon>
    </lineage>
</organism>
<keyword evidence="10" id="KW-0539">Nucleus</keyword>
<dbReference type="GO" id="GO:0005634">
    <property type="term" value="C:nucleus"/>
    <property type="evidence" value="ECO:0007669"/>
    <property type="project" value="UniProtKB-SubCell"/>
</dbReference>
<dbReference type="PRINTS" id="PR02086">
    <property type="entry name" value="PUTNUCHARBI1"/>
</dbReference>
<dbReference type="InterPro" id="IPR027806">
    <property type="entry name" value="HARBI1_dom"/>
</dbReference>
<evidence type="ECO:0000256" key="5">
    <source>
        <dbReference type="ARBA" id="ARBA00015519"/>
    </source>
</evidence>
<evidence type="ECO:0000256" key="10">
    <source>
        <dbReference type="ARBA" id="ARBA00023242"/>
    </source>
</evidence>
<dbReference type="Proteomes" id="UP001159042">
    <property type="component" value="Unassembled WGS sequence"/>
</dbReference>
<dbReference type="GO" id="GO:0004518">
    <property type="term" value="F:nuclease activity"/>
    <property type="evidence" value="ECO:0007669"/>
    <property type="project" value="UniProtKB-KW"/>
</dbReference>
<sequence length="225" mass="26312">MQSKRDIWKLRNSPGIIGSIDCSHIAIVAPQEEEHNYLNRKQYHSKNVQVICDYDLKIFNVNAQYPGATHDSFVWRNSFVRRYMERVYNEVDHNSWLLGDSGYPQQPWLMTPFLNAQPNTPEANYNYAHIRARNSVERCIGVWKGRFRSILKERVLRYTPEKASNIINATAILHNICINGNLDIDFEIPEQEPAEDDVDFDNNRNILREGQLARRNLVQAYFANN</sequence>
<comment type="function">
    <text evidence="12">Transposase-derived protein that may have nuclease activity. Does not have transposase activity.</text>
</comment>
<reference evidence="14 15" key="1">
    <citation type="journal article" date="2023" name="Insect Mol. Biol.">
        <title>Genome sequencing provides insights into the evolution of gene families encoding plant cell wall-degrading enzymes in longhorned beetles.</title>
        <authorList>
            <person name="Shin N.R."/>
            <person name="Okamura Y."/>
            <person name="Kirsch R."/>
            <person name="Pauchet Y."/>
        </authorList>
    </citation>
    <scope>NUCLEOTIDE SEQUENCE [LARGE SCALE GENOMIC DNA]</scope>
    <source>
        <strain evidence="14">EAD_L_NR</strain>
    </source>
</reference>
<keyword evidence="9" id="KW-0378">Hydrolase</keyword>
<evidence type="ECO:0000256" key="1">
    <source>
        <dbReference type="ARBA" id="ARBA00001968"/>
    </source>
</evidence>
<evidence type="ECO:0000256" key="8">
    <source>
        <dbReference type="ARBA" id="ARBA00022723"/>
    </source>
</evidence>
<dbReference type="AlphaFoldDB" id="A0AAV8VFU5"/>
<accession>A0AAV8VFU5</accession>
<dbReference type="GO" id="GO:0005737">
    <property type="term" value="C:cytoplasm"/>
    <property type="evidence" value="ECO:0007669"/>
    <property type="project" value="UniProtKB-SubCell"/>
</dbReference>
<keyword evidence="7" id="KW-0540">Nuclease</keyword>
<evidence type="ECO:0000256" key="11">
    <source>
        <dbReference type="ARBA" id="ARBA00030126"/>
    </source>
</evidence>
<evidence type="ECO:0000256" key="2">
    <source>
        <dbReference type="ARBA" id="ARBA00004123"/>
    </source>
</evidence>
<keyword evidence="6" id="KW-0963">Cytoplasm</keyword>
<gene>
    <name evidence="14" type="ORF">NQ315_006575</name>
</gene>
<evidence type="ECO:0000313" key="15">
    <source>
        <dbReference type="Proteomes" id="UP001159042"/>
    </source>
</evidence>
<dbReference type="PANTHER" id="PTHR22930:SF267">
    <property type="entry name" value="NUCLEASE HARBI1-RELATED"/>
    <property type="match status" value="1"/>
</dbReference>
<protein>
    <recommendedName>
        <fullName evidence="5">Putative nuclease HARBI1</fullName>
    </recommendedName>
    <alternativeName>
        <fullName evidence="11">Harbinger transposase-derived nuclease</fullName>
    </alternativeName>
</protein>
<comment type="similarity">
    <text evidence="4">Belongs to the HARBI1 family.</text>
</comment>
<dbReference type="PANTHER" id="PTHR22930">
    <property type="match status" value="1"/>
</dbReference>
<dbReference type="InterPro" id="IPR026103">
    <property type="entry name" value="HARBI1_animal"/>
</dbReference>
<dbReference type="EMBL" id="JANEYG010000103">
    <property type="protein sequence ID" value="KAJ8913074.1"/>
    <property type="molecule type" value="Genomic_DNA"/>
</dbReference>
<evidence type="ECO:0000256" key="3">
    <source>
        <dbReference type="ARBA" id="ARBA00004496"/>
    </source>
</evidence>
<dbReference type="Pfam" id="PF13359">
    <property type="entry name" value="DDE_Tnp_4"/>
    <property type="match status" value="1"/>
</dbReference>
<comment type="cofactor">
    <cofactor evidence="1">
        <name>a divalent metal cation</name>
        <dbReference type="ChEBI" id="CHEBI:60240"/>
    </cofactor>
</comment>
<keyword evidence="15" id="KW-1185">Reference proteome</keyword>
<evidence type="ECO:0000259" key="13">
    <source>
        <dbReference type="Pfam" id="PF13359"/>
    </source>
</evidence>
<comment type="caution">
    <text evidence="14">The sequence shown here is derived from an EMBL/GenBank/DDBJ whole genome shotgun (WGS) entry which is preliminary data.</text>
</comment>
<comment type="subcellular location">
    <subcellularLocation>
        <location evidence="3">Cytoplasm</location>
    </subcellularLocation>
    <subcellularLocation>
        <location evidence="2">Nucleus</location>
    </subcellularLocation>
</comment>
<evidence type="ECO:0000313" key="14">
    <source>
        <dbReference type="EMBL" id="KAJ8913074.1"/>
    </source>
</evidence>
<evidence type="ECO:0000256" key="6">
    <source>
        <dbReference type="ARBA" id="ARBA00022490"/>
    </source>
</evidence>
<proteinExistence type="inferred from homology"/>
<evidence type="ECO:0000256" key="9">
    <source>
        <dbReference type="ARBA" id="ARBA00022801"/>
    </source>
</evidence>
<name>A0AAV8VFU5_9CUCU</name>
<evidence type="ECO:0000256" key="4">
    <source>
        <dbReference type="ARBA" id="ARBA00006958"/>
    </source>
</evidence>
<dbReference type="GO" id="GO:0046872">
    <property type="term" value="F:metal ion binding"/>
    <property type="evidence" value="ECO:0007669"/>
    <property type="project" value="UniProtKB-KW"/>
</dbReference>
<dbReference type="InterPro" id="IPR045249">
    <property type="entry name" value="HARBI1-like"/>
</dbReference>
<evidence type="ECO:0000256" key="12">
    <source>
        <dbReference type="ARBA" id="ARBA00045850"/>
    </source>
</evidence>
<feature type="domain" description="DDE Tnp4" evidence="13">
    <location>
        <begin position="20"/>
        <end position="175"/>
    </location>
</feature>
<keyword evidence="8" id="KW-0479">Metal-binding</keyword>